<dbReference type="PANTHER" id="PTHR42709:SF6">
    <property type="entry name" value="UNDECAPRENYL PHOSPHATE TRANSPORTER A"/>
    <property type="match status" value="1"/>
</dbReference>
<organism evidence="8 9">
    <name type="scientific">Anaeromyxobacter oryzae</name>
    <dbReference type="NCBI Taxonomy" id="2918170"/>
    <lineage>
        <taxon>Bacteria</taxon>
        <taxon>Pseudomonadati</taxon>
        <taxon>Myxococcota</taxon>
        <taxon>Myxococcia</taxon>
        <taxon>Myxococcales</taxon>
        <taxon>Cystobacterineae</taxon>
        <taxon>Anaeromyxobacteraceae</taxon>
        <taxon>Anaeromyxobacter</taxon>
    </lineage>
</organism>
<evidence type="ECO:0000256" key="4">
    <source>
        <dbReference type="ARBA" id="ARBA00022989"/>
    </source>
</evidence>
<evidence type="ECO:0000256" key="3">
    <source>
        <dbReference type="ARBA" id="ARBA00022692"/>
    </source>
</evidence>
<feature type="transmembrane region" description="Helical" evidence="6">
    <location>
        <begin position="57"/>
        <end position="76"/>
    </location>
</feature>
<reference evidence="9" key="1">
    <citation type="journal article" date="2022" name="Int. J. Syst. Evol. Microbiol.">
        <title>Anaeromyxobacter oryzae sp. nov., Anaeromyxobacter diazotrophicus sp. nov. and Anaeromyxobacter paludicola sp. nov., isolated from paddy soils.</title>
        <authorList>
            <person name="Itoh H."/>
            <person name="Xu Z."/>
            <person name="Mise K."/>
            <person name="Masuda Y."/>
            <person name="Ushijima N."/>
            <person name="Hayakawa C."/>
            <person name="Shiratori Y."/>
            <person name="Senoo K."/>
        </authorList>
    </citation>
    <scope>NUCLEOTIDE SEQUENCE [LARGE SCALE GENOMIC DNA]</scope>
    <source>
        <strain evidence="9">Red232</strain>
    </source>
</reference>
<dbReference type="RefSeq" id="WP_248361953.1">
    <property type="nucleotide sequence ID" value="NZ_AP025591.1"/>
</dbReference>
<feature type="domain" description="VTT" evidence="7">
    <location>
        <begin position="43"/>
        <end position="164"/>
    </location>
</feature>
<evidence type="ECO:0000256" key="1">
    <source>
        <dbReference type="ARBA" id="ARBA00004651"/>
    </source>
</evidence>
<keyword evidence="9" id="KW-1185">Reference proteome</keyword>
<keyword evidence="5 6" id="KW-0472">Membrane</keyword>
<accession>A0ABN6MV36</accession>
<comment type="subcellular location">
    <subcellularLocation>
        <location evidence="1">Cell membrane</location>
        <topology evidence="1">Multi-pass membrane protein</topology>
    </subcellularLocation>
</comment>
<feature type="transmembrane region" description="Helical" evidence="6">
    <location>
        <begin position="21"/>
        <end position="37"/>
    </location>
</feature>
<evidence type="ECO:0000256" key="6">
    <source>
        <dbReference type="SAM" id="Phobius"/>
    </source>
</evidence>
<dbReference type="PANTHER" id="PTHR42709">
    <property type="entry name" value="ALKALINE PHOSPHATASE LIKE PROTEIN"/>
    <property type="match status" value="1"/>
</dbReference>
<keyword evidence="4 6" id="KW-1133">Transmembrane helix</keyword>
<feature type="transmembrane region" description="Helical" evidence="6">
    <location>
        <begin position="130"/>
        <end position="163"/>
    </location>
</feature>
<evidence type="ECO:0000259" key="7">
    <source>
        <dbReference type="Pfam" id="PF09335"/>
    </source>
</evidence>
<proteinExistence type="predicted"/>
<dbReference type="EMBL" id="AP025591">
    <property type="protein sequence ID" value="BDG03712.1"/>
    <property type="molecule type" value="Genomic_DNA"/>
</dbReference>
<keyword evidence="2" id="KW-1003">Cell membrane</keyword>
<dbReference type="InterPro" id="IPR051311">
    <property type="entry name" value="DedA_domain"/>
</dbReference>
<evidence type="ECO:0000313" key="8">
    <source>
        <dbReference type="EMBL" id="BDG03712.1"/>
    </source>
</evidence>
<name>A0ABN6MV36_9BACT</name>
<dbReference type="Pfam" id="PF09335">
    <property type="entry name" value="VTT_dom"/>
    <property type="match status" value="1"/>
</dbReference>
<evidence type="ECO:0000256" key="5">
    <source>
        <dbReference type="ARBA" id="ARBA00023136"/>
    </source>
</evidence>
<gene>
    <name evidence="8" type="ORF">AMOR_27080</name>
</gene>
<feature type="transmembrane region" description="Helical" evidence="6">
    <location>
        <begin position="183"/>
        <end position="202"/>
    </location>
</feature>
<keyword evidence="3 6" id="KW-0812">Transmembrane</keyword>
<dbReference type="Proteomes" id="UP001162891">
    <property type="component" value="Chromosome"/>
</dbReference>
<sequence length="221" mass="23415">MSTLQRLTAAFGEAVSRTGPASPAILFVASFIEYVFPPFPGDLVVVLGAWYAVHGELSWPVAFLSVTAGAVVGAFVDHQIGASIGRRLDARAARRGALSSERLARFEVSYRRWGPALLVANRFLPGVRAFIFLAAGACGIPLRTVLVFGGISAALWNALLLALGGLAARNVDELVLIVDRYTRAAWVVLGGVVVVAAAVVLWRRRAAARAGRDGRPAPEGR</sequence>
<dbReference type="InterPro" id="IPR032816">
    <property type="entry name" value="VTT_dom"/>
</dbReference>
<evidence type="ECO:0000256" key="2">
    <source>
        <dbReference type="ARBA" id="ARBA00022475"/>
    </source>
</evidence>
<evidence type="ECO:0000313" key="9">
    <source>
        <dbReference type="Proteomes" id="UP001162891"/>
    </source>
</evidence>
<protein>
    <recommendedName>
        <fullName evidence="7">VTT domain-containing protein</fullName>
    </recommendedName>
</protein>